<name>A0ABQ0M685_MYCCL</name>
<proteinExistence type="predicted"/>
<gene>
    <name evidence="3" type="ORF">MCHLO_15210</name>
</gene>
<dbReference type="PROSITE" id="PS01054">
    <property type="entry name" value="TRANSALDOLASE_1"/>
    <property type="match status" value="1"/>
</dbReference>
<keyword evidence="1" id="KW-0704">Schiff base</keyword>
<keyword evidence="2" id="KW-0808">Transferase</keyword>
<dbReference type="Pfam" id="PF00923">
    <property type="entry name" value="TAL_FSA"/>
    <property type="match status" value="2"/>
</dbReference>
<evidence type="ECO:0000313" key="3">
    <source>
        <dbReference type="EMBL" id="GAT58830.1"/>
    </source>
</evidence>
<keyword evidence="2" id="KW-0570">Pentose shunt</keyword>
<dbReference type="InterPro" id="IPR001585">
    <property type="entry name" value="TAL/FSA"/>
</dbReference>
<dbReference type="Proteomes" id="UP000815677">
    <property type="component" value="Unassembled WGS sequence"/>
</dbReference>
<comment type="catalytic activity">
    <reaction evidence="2">
        <text>D-sedoheptulose 7-phosphate + D-glyceraldehyde 3-phosphate = D-erythrose 4-phosphate + beta-D-fructose 6-phosphate</text>
        <dbReference type="Rhea" id="RHEA:17053"/>
        <dbReference type="ChEBI" id="CHEBI:16897"/>
        <dbReference type="ChEBI" id="CHEBI:57483"/>
        <dbReference type="ChEBI" id="CHEBI:57634"/>
        <dbReference type="ChEBI" id="CHEBI:59776"/>
        <dbReference type="EC" id="2.2.1.2"/>
    </reaction>
</comment>
<comment type="pathway">
    <text evidence="2">Carbohydrate degradation; pentose phosphate pathway; D-glyceraldehyde 3-phosphate and beta-D-fructose 6-phosphate from D-ribose 5-phosphate and D-xylulose 5-phosphate (non-oxidative stage): step 2/3.</text>
</comment>
<dbReference type="InterPro" id="IPR018225">
    <property type="entry name" value="Transaldolase_AS"/>
</dbReference>
<dbReference type="EC" id="2.2.1.2" evidence="2"/>
<comment type="function">
    <text evidence="2">Catalyzes the rate-limiting step of the non-oxidative phase in the pentose phosphate pathway. Catalyzes the reversible conversion of sedheptulose-7-phosphate and D-glyceraldehyde 3-phosphate into erythrose-4-phosphate and beta-D-fructose 6-phosphate.</text>
</comment>
<dbReference type="PROSITE" id="PS00958">
    <property type="entry name" value="TRANSALDOLASE_2"/>
    <property type="match status" value="2"/>
</dbReference>
<evidence type="ECO:0000313" key="4">
    <source>
        <dbReference type="Proteomes" id="UP000815677"/>
    </source>
</evidence>
<dbReference type="InterPro" id="IPR013785">
    <property type="entry name" value="Aldolase_TIM"/>
</dbReference>
<protein>
    <recommendedName>
        <fullName evidence="2">Transaldolase</fullName>
        <ecNumber evidence="2">2.2.1.2</ecNumber>
    </recommendedName>
</protein>
<reference evidence="3" key="1">
    <citation type="submission" date="2014-09" db="EMBL/GenBank/DDBJ databases">
        <title>Genome sequence of the luminous mushroom Mycena chlorophos for searching fungal bioluminescence genes.</title>
        <authorList>
            <person name="Tanaka Y."/>
            <person name="Kasuga D."/>
            <person name="Oba Y."/>
            <person name="Hase S."/>
            <person name="Sato K."/>
            <person name="Oba Y."/>
            <person name="Sakakibara Y."/>
        </authorList>
    </citation>
    <scope>NUCLEOTIDE SEQUENCE</scope>
</reference>
<evidence type="ECO:0000256" key="1">
    <source>
        <dbReference type="ARBA" id="ARBA00023270"/>
    </source>
</evidence>
<sequence>MAAPSALQALRAFGVRVASDTAEYEQIREFASDGHLTDATTNPSLVFAAVSKPQYAHLVDDAVEYARRRGGSEVVAMDRLVALVSAQIASIIPGRVSVSADPRLAYNTDALIAKAHSLIRNMNELGVPSLRILIKIPATYEGILAAQQLERETDEAIHTNMTLVFGRVQAEACAQAGVALGVPTSRILIKIPATYEGILAAQQLERETDQAIHTNMTLVFGRVQAEACAQAGVAVISPFIGRVKDFWDAVGVTAPTTEVAKHPGIKLVRTIRGSYDAQGVRTEILAAGFRVPEEVIELGAGGREAGPDAVTIPPSLIAPLLARQQKQPRRNIPVHVESHPTQYFGAGVEDGAELYARDIAAEQIAAFKVPEGLAKFSVDAQAMEDMLKRRLEAL</sequence>
<dbReference type="Gene3D" id="3.20.20.70">
    <property type="entry name" value="Aldolase class I"/>
    <property type="match status" value="2"/>
</dbReference>
<keyword evidence="4" id="KW-1185">Reference proteome</keyword>
<accession>A0ABQ0M685</accession>
<dbReference type="SUPFAM" id="SSF51569">
    <property type="entry name" value="Aldolase"/>
    <property type="match status" value="2"/>
</dbReference>
<dbReference type="PANTHER" id="PTHR10683">
    <property type="entry name" value="TRANSALDOLASE"/>
    <property type="match status" value="1"/>
</dbReference>
<organism evidence="3 4">
    <name type="scientific">Mycena chlorophos</name>
    <name type="common">Agaric fungus</name>
    <name type="synonym">Agaricus chlorophos</name>
    <dbReference type="NCBI Taxonomy" id="658473"/>
    <lineage>
        <taxon>Eukaryota</taxon>
        <taxon>Fungi</taxon>
        <taxon>Dikarya</taxon>
        <taxon>Basidiomycota</taxon>
        <taxon>Agaricomycotina</taxon>
        <taxon>Agaricomycetes</taxon>
        <taxon>Agaricomycetidae</taxon>
        <taxon>Agaricales</taxon>
        <taxon>Marasmiineae</taxon>
        <taxon>Mycenaceae</taxon>
        <taxon>Mycena</taxon>
    </lineage>
</organism>
<dbReference type="PANTHER" id="PTHR10683:SF18">
    <property type="entry name" value="TRANSALDOLASE"/>
    <property type="match status" value="1"/>
</dbReference>
<dbReference type="EMBL" id="DF849776">
    <property type="protein sequence ID" value="GAT58830.1"/>
    <property type="molecule type" value="Genomic_DNA"/>
</dbReference>
<evidence type="ECO:0000256" key="2">
    <source>
        <dbReference type="RuleBase" id="RU000501"/>
    </source>
</evidence>